<proteinExistence type="predicted"/>
<evidence type="ECO:0000313" key="1">
    <source>
        <dbReference type="EMBL" id="KAI4867945.1"/>
    </source>
</evidence>
<gene>
    <name evidence="1" type="ORF">F4820DRAFT_467074</name>
</gene>
<protein>
    <submittedName>
        <fullName evidence="1">Uncharacterized protein</fullName>
    </submittedName>
</protein>
<name>A0ACB9Z9V3_9PEZI</name>
<reference evidence="1 2" key="1">
    <citation type="journal article" date="2022" name="New Phytol.">
        <title>Ecological generalism drives hyperdiversity of secondary metabolite gene clusters in xylarialean endophytes.</title>
        <authorList>
            <person name="Franco M.E.E."/>
            <person name="Wisecaver J.H."/>
            <person name="Arnold A.E."/>
            <person name="Ju Y.M."/>
            <person name="Slot J.C."/>
            <person name="Ahrendt S."/>
            <person name="Moore L.P."/>
            <person name="Eastman K.E."/>
            <person name="Scott K."/>
            <person name="Konkel Z."/>
            <person name="Mondo S.J."/>
            <person name="Kuo A."/>
            <person name="Hayes R.D."/>
            <person name="Haridas S."/>
            <person name="Andreopoulos B."/>
            <person name="Riley R."/>
            <person name="LaButti K."/>
            <person name="Pangilinan J."/>
            <person name="Lipzen A."/>
            <person name="Amirebrahimi M."/>
            <person name="Yan J."/>
            <person name="Adam C."/>
            <person name="Keymanesh K."/>
            <person name="Ng V."/>
            <person name="Louie K."/>
            <person name="Northen T."/>
            <person name="Drula E."/>
            <person name="Henrissat B."/>
            <person name="Hsieh H.M."/>
            <person name="Youens-Clark K."/>
            <person name="Lutzoni F."/>
            <person name="Miadlikowska J."/>
            <person name="Eastwood D.C."/>
            <person name="Hamelin R.C."/>
            <person name="Grigoriev I.V."/>
            <person name="U'Ren J.M."/>
        </authorList>
    </citation>
    <scope>NUCLEOTIDE SEQUENCE [LARGE SCALE GENOMIC DNA]</scope>
    <source>
        <strain evidence="1 2">CBS 119005</strain>
    </source>
</reference>
<dbReference type="EMBL" id="MU393442">
    <property type="protein sequence ID" value="KAI4867945.1"/>
    <property type="molecule type" value="Genomic_DNA"/>
</dbReference>
<sequence>MSSFKSSATKALDRAQSRMSADRCTALENLPNEIKDIILKPCDLKTFINLALTGPVFYEYVKEDENRIATKFVNKSIITKLRPLAIVRCLAQRMCQGRILHRSEAKEAMDTAKVNSFVDGVLVPQLEKFDPTRVALSITMAVQIISLRNDIDYYALELSKPTRRRGPRPVLRYHEPPSYHVFRTYRETVRFSRALYILQLSCDLFPRDVSRPQLYEEPSRLGGACAKFWGVFAPWEQLQVKCVQEMMHAHMQEMMHAHIANKFHPDYEPKKQENPFDPNTSVLGRFLVDQGLQAIRHYERRGTISEALAKFNDDQSHMDNLRCESWFSADDKPWLKTSSDGAQVSLNVDHIFAKFQEEDSGPRDAWLYTLLSAYVNDAHLHDVFDHVLRRDTIWSHWGYVFWDRHRLDWNSNYTMATGEAMRAMSSDVWMSKDRFKQSTKGKLECVATIILL</sequence>
<organism evidence="1 2">
    <name type="scientific">Hypoxylon rubiginosum</name>
    <dbReference type="NCBI Taxonomy" id="110542"/>
    <lineage>
        <taxon>Eukaryota</taxon>
        <taxon>Fungi</taxon>
        <taxon>Dikarya</taxon>
        <taxon>Ascomycota</taxon>
        <taxon>Pezizomycotina</taxon>
        <taxon>Sordariomycetes</taxon>
        <taxon>Xylariomycetidae</taxon>
        <taxon>Xylariales</taxon>
        <taxon>Hypoxylaceae</taxon>
        <taxon>Hypoxylon</taxon>
    </lineage>
</organism>
<comment type="caution">
    <text evidence="1">The sequence shown here is derived from an EMBL/GenBank/DDBJ whole genome shotgun (WGS) entry which is preliminary data.</text>
</comment>
<dbReference type="Proteomes" id="UP001497700">
    <property type="component" value="Unassembled WGS sequence"/>
</dbReference>
<evidence type="ECO:0000313" key="2">
    <source>
        <dbReference type="Proteomes" id="UP001497700"/>
    </source>
</evidence>
<keyword evidence="2" id="KW-1185">Reference proteome</keyword>
<accession>A0ACB9Z9V3</accession>